<protein>
    <submittedName>
        <fullName evidence="4">Pyridoxine 5'-phosphate synthase</fullName>
        <ecNumber evidence="4">2.6.99.2</ecNumber>
    </submittedName>
</protein>
<reference evidence="4" key="1">
    <citation type="journal article" date="2015" name="Proc. Natl. Acad. Sci. U.S.A.">
        <title>Networks of energetic and metabolic interactions define dynamics in microbial communities.</title>
        <authorList>
            <person name="Embree M."/>
            <person name="Liu J.K."/>
            <person name="Al-Bassam M.M."/>
            <person name="Zengler K."/>
        </authorList>
    </citation>
    <scope>NUCLEOTIDE SEQUENCE</scope>
</reference>
<comment type="caution">
    <text evidence="4">The sequence shown here is derived from an EMBL/GenBank/DDBJ whole genome shotgun (WGS) entry which is preliminary data.</text>
</comment>
<dbReference type="NCBIfam" id="NF003627">
    <property type="entry name" value="PRK05265.1-5"/>
    <property type="match status" value="1"/>
</dbReference>
<evidence type="ECO:0000256" key="1">
    <source>
        <dbReference type="ARBA" id="ARBA00022490"/>
    </source>
</evidence>
<gene>
    <name evidence="4" type="ORF">ASZ90_000514</name>
</gene>
<evidence type="ECO:0000256" key="3">
    <source>
        <dbReference type="ARBA" id="ARBA00023096"/>
    </source>
</evidence>
<dbReference type="NCBIfam" id="NF003625">
    <property type="entry name" value="PRK05265.1-3"/>
    <property type="match status" value="1"/>
</dbReference>
<keyword evidence="2 4" id="KW-0808">Transferase</keyword>
<sequence>MPHLAVNVDHVATLRQARLAAEPDPVLAASLAELSGAAAIIVHLREDRRHIQDRDVELLRRTVKTRLHLEMAATREMGDIARRIVPDLVCLVPEKRRELTTEGGLDVAGQKDALAAFIAPLTEAGIEVSLFIDPDPAQIAAAAGTGAGYVELHTGTYAEAKAGAARQAEFDRLLAALDQAHGLGLRVNMGHGLDFVNILPFARVSGVNEYSIGHAIVARAVITGFPEAVSRMANIVSGFVS</sequence>
<dbReference type="GO" id="GO:0008615">
    <property type="term" value="P:pyridoxine biosynthetic process"/>
    <property type="evidence" value="ECO:0007669"/>
    <property type="project" value="UniProtKB-KW"/>
</dbReference>
<dbReference type="PANTHER" id="PTHR30456">
    <property type="entry name" value="PYRIDOXINE 5'-PHOSPHATE SYNTHASE"/>
    <property type="match status" value="1"/>
</dbReference>
<keyword evidence="1" id="KW-0963">Cytoplasm</keyword>
<dbReference type="GO" id="GO:0033856">
    <property type="term" value="F:pyridoxine 5'-phosphate synthase activity"/>
    <property type="evidence" value="ECO:0007669"/>
    <property type="project" value="UniProtKB-EC"/>
</dbReference>
<proteinExistence type="inferred from homology"/>
<evidence type="ECO:0000313" key="4">
    <source>
        <dbReference type="EMBL" id="KUG29586.1"/>
    </source>
</evidence>
<organism evidence="4">
    <name type="scientific">hydrocarbon metagenome</name>
    <dbReference type="NCBI Taxonomy" id="938273"/>
    <lineage>
        <taxon>unclassified sequences</taxon>
        <taxon>metagenomes</taxon>
        <taxon>ecological metagenomes</taxon>
    </lineage>
</organism>
<dbReference type="InterPro" id="IPR036130">
    <property type="entry name" value="Pyridoxine-5'_phos_synth"/>
</dbReference>
<dbReference type="InterPro" id="IPR013785">
    <property type="entry name" value="Aldolase_TIM"/>
</dbReference>
<dbReference type="Pfam" id="PF03740">
    <property type="entry name" value="PdxJ"/>
    <property type="match status" value="1"/>
</dbReference>
<keyword evidence="3" id="KW-0664">Pyridoxine biosynthesis</keyword>
<accession>A0A0W8G988</accession>
<dbReference type="GO" id="GO:0005829">
    <property type="term" value="C:cytosol"/>
    <property type="evidence" value="ECO:0007669"/>
    <property type="project" value="TreeGrafter"/>
</dbReference>
<dbReference type="HAMAP" id="MF_00279">
    <property type="entry name" value="PdxJ"/>
    <property type="match status" value="1"/>
</dbReference>
<dbReference type="Gene3D" id="3.20.20.70">
    <property type="entry name" value="Aldolase class I"/>
    <property type="match status" value="1"/>
</dbReference>
<dbReference type="NCBIfam" id="TIGR00559">
    <property type="entry name" value="pdxJ"/>
    <property type="match status" value="1"/>
</dbReference>
<dbReference type="AlphaFoldDB" id="A0A0W8G988"/>
<dbReference type="EMBL" id="LNQE01000065">
    <property type="protein sequence ID" value="KUG29586.1"/>
    <property type="molecule type" value="Genomic_DNA"/>
</dbReference>
<dbReference type="SUPFAM" id="SSF63892">
    <property type="entry name" value="Pyridoxine 5'-phosphate synthase"/>
    <property type="match status" value="1"/>
</dbReference>
<dbReference type="InterPro" id="IPR004569">
    <property type="entry name" value="PyrdxlP_synth_PdxJ"/>
</dbReference>
<evidence type="ECO:0000256" key="2">
    <source>
        <dbReference type="ARBA" id="ARBA00022679"/>
    </source>
</evidence>
<dbReference type="EC" id="2.6.99.2" evidence="4"/>
<dbReference type="CDD" id="cd00003">
    <property type="entry name" value="PNPsynthase"/>
    <property type="match status" value="1"/>
</dbReference>
<name>A0A0W8G988_9ZZZZ</name>
<dbReference type="PANTHER" id="PTHR30456:SF0">
    <property type="entry name" value="PYRIDOXINE 5'-PHOSPHATE SYNTHASE"/>
    <property type="match status" value="1"/>
</dbReference>